<dbReference type="RefSeq" id="XP_022336200.1">
    <property type="nucleotide sequence ID" value="XM_022480492.1"/>
</dbReference>
<gene>
    <name evidence="4" type="primary">LOC111132667</name>
</gene>
<dbReference type="GO" id="GO:0005768">
    <property type="term" value="C:endosome"/>
    <property type="evidence" value="ECO:0007669"/>
    <property type="project" value="TreeGrafter"/>
</dbReference>
<reference evidence="4" key="1">
    <citation type="submission" date="2025-08" db="UniProtKB">
        <authorList>
            <consortium name="RefSeq"/>
        </authorList>
    </citation>
    <scope>IDENTIFICATION</scope>
    <source>
        <tissue evidence="4">Whole sample</tissue>
    </source>
</reference>
<evidence type="ECO:0000256" key="2">
    <source>
        <dbReference type="SAM" id="MobiDB-lite"/>
    </source>
</evidence>
<protein>
    <submittedName>
        <fullName evidence="4">UV radiation resistance-associated gene protein-like</fullName>
    </submittedName>
</protein>
<dbReference type="PANTHER" id="PTHR15157">
    <property type="entry name" value="UV RADIATION RESISTANCE-ASSOCIATED GENE PROTEIN"/>
    <property type="match status" value="1"/>
</dbReference>
<evidence type="ECO:0000313" key="4">
    <source>
        <dbReference type="RefSeq" id="XP_022336200.1"/>
    </source>
</evidence>
<organism evidence="3 4">
    <name type="scientific">Crassostrea virginica</name>
    <name type="common">Eastern oyster</name>
    <dbReference type="NCBI Taxonomy" id="6565"/>
    <lineage>
        <taxon>Eukaryota</taxon>
        <taxon>Metazoa</taxon>
        <taxon>Spiralia</taxon>
        <taxon>Lophotrochozoa</taxon>
        <taxon>Mollusca</taxon>
        <taxon>Bivalvia</taxon>
        <taxon>Autobranchia</taxon>
        <taxon>Pteriomorphia</taxon>
        <taxon>Ostreida</taxon>
        <taxon>Ostreoidea</taxon>
        <taxon>Ostreidae</taxon>
        <taxon>Crassostrea</taxon>
    </lineage>
</organism>
<feature type="region of interest" description="Disordered" evidence="2">
    <location>
        <begin position="630"/>
        <end position="652"/>
    </location>
</feature>
<keyword evidence="1" id="KW-0175">Coiled coil</keyword>
<keyword evidence="3" id="KW-1185">Reference proteome</keyword>
<evidence type="ECO:0000256" key="1">
    <source>
        <dbReference type="ARBA" id="ARBA00023054"/>
    </source>
</evidence>
<dbReference type="GO" id="GO:0035493">
    <property type="term" value="P:SNARE complex assembly"/>
    <property type="evidence" value="ECO:0007669"/>
    <property type="project" value="TreeGrafter"/>
</dbReference>
<dbReference type="GeneID" id="111132667"/>
<sequence>MDFVNTSNAFELPSYQKRLRHLKLVAVRNLKCQFQTGKELSELETFFSLHKDRNTKEFYQSEKIKASLNPSWQSFDVSRYEDKIDTTSQSLLVRIWVKHKTSTRLLVDWMVDFNALEYLADKLQQDKGIKYAPNTVLFGMFDHFFRAPEVKPVLFRKSRGQLRDVENGGLLTPPSLINTNLTMIQERRTLTIDVNYVELPSYQKRLRHLKLVAVRNLKCQFQTGKELSELETFFSLHKDRNTKEFYQSEKIKASLNPSWQSFDVSRYEDKIDTTSQSLLVRIWVKHKTSTRLLVDWMVDFNALEYLADKLQQDKGIKYAPNTVLFGMFDHFFRAPEVKPVQEGSVGDPRAQSVSPQCFLKVEIASTKRSYTSSSLSRIYTVLRAIKQTQASVHKVRSSIEDKLLSSQETTRKKAQHEDLLLKREQLCAEVTWRTAAVNKMKDQADQLHSANKTQDAAMKKNLEKLEEKWTEHAERKKDYDQTREKLIKRKKGHYYIANVCLPNSEDFQGKDEHMIGVSLGYTCHLLLMISNILDIPLRYSMTHLVSKSIIHDHIHTKLEDKEREFPLYPKGKEQNLFRYGVFTLNKNISQMRFYLGMGTPDLRTTLQNIKTMLENRLGLKPESQTAMLRPANEQGGEKQNTNSDFDKTDTQSSLASYGRMAVDFRRELSVPPWKTLPGIPRPMCTKWRKRTFFIPVVMTISSKYPIQCRRD</sequence>
<dbReference type="GO" id="GO:0000149">
    <property type="term" value="F:SNARE binding"/>
    <property type="evidence" value="ECO:0007669"/>
    <property type="project" value="TreeGrafter"/>
</dbReference>
<dbReference type="OrthoDB" id="72772at2759"/>
<dbReference type="Proteomes" id="UP000694844">
    <property type="component" value="Chromosome 5"/>
</dbReference>
<accession>A0A8B8E7T5</accession>
<dbReference type="KEGG" id="cvn:111132667"/>
<dbReference type="GO" id="GO:0000323">
    <property type="term" value="C:lytic vacuole"/>
    <property type="evidence" value="ECO:0007669"/>
    <property type="project" value="TreeGrafter"/>
</dbReference>
<dbReference type="AlphaFoldDB" id="A0A8B8E7T5"/>
<dbReference type="PANTHER" id="PTHR15157:SF5">
    <property type="entry name" value="UV RADIATION RESISTANCE-ASSOCIATED GENE PROTEIN"/>
    <property type="match status" value="1"/>
</dbReference>
<name>A0A8B8E7T5_CRAVI</name>
<evidence type="ECO:0000313" key="3">
    <source>
        <dbReference type="Proteomes" id="UP000694844"/>
    </source>
</evidence>
<proteinExistence type="predicted"/>